<keyword evidence="1" id="KW-0677">Repeat</keyword>
<dbReference type="SMART" id="SM00248">
    <property type="entry name" value="ANK"/>
    <property type="match status" value="11"/>
</dbReference>
<dbReference type="AlphaFoldDB" id="A0A0D2GAC6"/>
<dbReference type="PROSITE" id="PS50297">
    <property type="entry name" value="ANK_REP_REGION"/>
    <property type="match status" value="8"/>
</dbReference>
<keyword evidence="6" id="KW-1185">Reference proteome</keyword>
<dbReference type="Pfam" id="PF16158">
    <property type="entry name" value="N_BRCA1_IG"/>
    <property type="match status" value="1"/>
</dbReference>
<evidence type="ECO:0000256" key="3">
    <source>
        <dbReference type="PROSITE-ProRule" id="PRU00023"/>
    </source>
</evidence>
<dbReference type="PROSITE" id="PS50088">
    <property type="entry name" value="ANK_REPEAT"/>
    <property type="match status" value="8"/>
</dbReference>
<feature type="repeat" description="ANK" evidence="3">
    <location>
        <begin position="412"/>
        <end position="444"/>
    </location>
</feature>
<dbReference type="HOGENOM" id="CLU_470082_0_0_1"/>
<feature type="repeat" description="ANK" evidence="3">
    <location>
        <begin position="247"/>
        <end position="275"/>
    </location>
</feature>
<sequence>MSCLAVLKDLNASMDTRLTFESGISAQHKLQTPLWNKDSSDEANKLRSRLISSIQRFETVRHRLDSTYQAGIDQDDQIDYYRTTALIEGAVCGFGEIVDMLLDAGAHINGTAHGRTALLAASKAGNASLVRSLCMLGADANFQTGVETPLMAASQAHGARAPDVMAELIKYGADVNVVVEGRTALIIASADAALEVVSLLIKAGADPNIIMDDTVDGTALIAASWRGYLRVVQVLLDKGANVNAEACGSTALSVACKYGRFDIVKNLPNRGADTNLPLIGGNKALQEAASRDNVDTVRLLLIAGADIGQGAFPLSPLNTAALNGYWTIAHLLIEAGADVNSIGAVDTVLESASMLGRDEIVRKLLAAGATPKSFNRGGIVRSPLHSAARFGKHTVVKMLVEAGARIDDTSSSGTAALHVACASGREKVVETLIQAGANLDIQCPDGTALEIAEKQGYTNIVDKLAKAHANRPRAFLIAHFPHSTRVRPGDVVTQSWTLQNPGPRSWPAGSALYYSGGAGLLLLDDGAHNQPSALEPGRSTVLTMRVQAPDSKGRYVAFWGLRCPDGIAFGDSLPLHLIVE</sequence>
<name>A0A0D2GAC6_9EURO</name>
<feature type="repeat" description="ANK" evidence="3">
    <location>
        <begin position="215"/>
        <end position="247"/>
    </location>
</feature>
<dbReference type="EMBL" id="KN846958">
    <property type="protein sequence ID" value="KIW68929.1"/>
    <property type="molecule type" value="Genomic_DNA"/>
</dbReference>
<evidence type="ECO:0000313" key="6">
    <source>
        <dbReference type="Proteomes" id="UP000054266"/>
    </source>
</evidence>
<dbReference type="CDD" id="cd14947">
    <property type="entry name" value="NBR1_like"/>
    <property type="match status" value="1"/>
</dbReference>
<feature type="repeat" description="ANK" evidence="3">
    <location>
        <begin position="113"/>
        <end position="145"/>
    </location>
</feature>
<dbReference type="PANTHER" id="PTHR24173">
    <property type="entry name" value="ANKYRIN REPEAT CONTAINING"/>
    <property type="match status" value="1"/>
</dbReference>
<evidence type="ECO:0000259" key="4">
    <source>
        <dbReference type="Pfam" id="PF16158"/>
    </source>
</evidence>
<reference evidence="5 6" key="1">
    <citation type="submission" date="2015-01" db="EMBL/GenBank/DDBJ databases">
        <title>The Genome Sequence of Capronia semiimmersa CBS27337.</title>
        <authorList>
            <consortium name="The Broad Institute Genomics Platform"/>
            <person name="Cuomo C."/>
            <person name="de Hoog S."/>
            <person name="Gorbushina A."/>
            <person name="Stielow B."/>
            <person name="Teixiera M."/>
            <person name="Abouelleil A."/>
            <person name="Chapman S.B."/>
            <person name="Priest M."/>
            <person name="Young S.K."/>
            <person name="Wortman J."/>
            <person name="Nusbaum C."/>
            <person name="Birren B."/>
        </authorList>
    </citation>
    <scope>NUCLEOTIDE SEQUENCE [LARGE SCALE GENOMIC DNA]</scope>
    <source>
        <strain evidence="5 6">CBS 27337</strain>
    </source>
</reference>
<dbReference type="InterPro" id="IPR013783">
    <property type="entry name" value="Ig-like_fold"/>
</dbReference>
<dbReference type="InterPro" id="IPR002110">
    <property type="entry name" value="Ankyrin_rpt"/>
</dbReference>
<organism evidence="5 6">
    <name type="scientific">Phialophora macrospora</name>
    <dbReference type="NCBI Taxonomy" id="1851006"/>
    <lineage>
        <taxon>Eukaryota</taxon>
        <taxon>Fungi</taxon>
        <taxon>Dikarya</taxon>
        <taxon>Ascomycota</taxon>
        <taxon>Pezizomycotina</taxon>
        <taxon>Eurotiomycetes</taxon>
        <taxon>Chaetothyriomycetidae</taxon>
        <taxon>Chaetothyriales</taxon>
        <taxon>Herpotrichiellaceae</taxon>
        <taxon>Phialophora</taxon>
    </lineage>
</organism>
<proteinExistence type="predicted"/>
<protein>
    <recommendedName>
        <fullName evidence="4">Nbr1 FW domain-containing protein</fullName>
    </recommendedName>
</protein>
<keyword evidence="2 3" id="KW-0040">ANK repeat</keyword>
<dbReference type="SUPFAM" id="SSF48403">
    <property type="entry name" value="Ankyrin repeat"/>
    <property type="match status" value="1"/>
</dbReference>
<gene>
    <name evidence="5" type="ORF">PV04_04841</name>
</gene>
<evidence type="ECO:0000256" key="1">
    <source>
        <dbReference type="ARBA" id="ARBA00022737"/>
    </source>
</evidence>
<feature type="repeat" description="ANK" evidence="3">
    <location>
        <begin position="180"/>
        <end position="212"/>
    </location>
</feature>
<dbReference type="PANTHER" id="PTHR24173:SF74">
    <property type="entry name" value="ANKYRIN REPEAT DOMAIN-CONTAINING PROTEIN 16"/>
    <property type="match status" value="1"/>
</dbReference>
<dbReference type="Proteomes" id="UP000054266">
    <property type="component" value="Unassembled WGS sequence"/>
</dbReference>
<dbReference type="Gene3D" id="2.60.40.10">
    <property type="entry name" value="Immunoglobulins"/>
    <property type="match status" value="1"/>
</dbReference>
<dbReference type="Pfam" id="PF12796">
    <property type="entry name" value="Ank_2"/>
    <property type="match status" value="3"/>
</dbReference>
<accession>A0A0D2GAC6</accession>
<feature type="repeat" description="ANK" evidence="3">
    <location>
        <begin position="379"/>
        <end position="411"/>
    </location>
</feature>
<dbReference type="Gene3D" id="1.25.40.20">
    <property type="entry name" value="Ankyrin repeat-containing domain"/>
    <property type="match status" value="3"/>
</dbReference>
<dbReference type="STRING" id="5601.A0A0D2GAC6"/>
<evidence type="ECO:0000256" key="2">
    <source>
        <dbReference type="ARBA" id="ARBA00023043"/>
    </source>
</evidence>
<dbReference type="InterPro" id="IPR032350">
    <property type="entry name" value="Nbr1_FW"/>
</dbReference>
<evidence type="ECO:0000313" key="5">
    <source>
        <dbReference type="EMBL" id="KIW68929.1"/>
    </source>
</evidence>
<feature type="domain" description="Nbr1 FW" evidence="4">
    <location>
        <begin position="481"/>
        <end position="577"/>
    </location>
</feature>
<dbReference type="InterPro" id="IPR036770">
    <property type="entry name" value="Ankyrin_rpt-contain_sf"/>
</dbReference>
<dbReference type="PRINTS" id="PR01415">
    <property type="entry name" value="ANKYRIN"/>
</dbReference>
<feature type="repeat" description="ANK" evidence="3">
    <location>
        <begin position="280"/>
        <end position="307"/>
    </location>
</feature>
<feature type="repeat" description="ANK" evidence="3">
    <location>
        <begin position="312"/>
        <end position="344"/>
    </location>
</feature>